<dbReference type="AlphaFoldDB" id="A0A1G2SGI0"/>
<protein>
    <recommendedName>
        <fullName evidence="1">EfeO-type cupredoxin-like domain-containing protein</fullName>
    </recommendedName>
</protein>
<comment type="caution">
    <text evidence="2">The sequence shown here is derived from an EMBL/GenBank/DDBJ whole genome shotgun (WGS) entry which is preliminary data.</text>
</comment>
<reference evidence="2 3" key="1">
    <citation type="journal article" date="2016" name="Nat. Commun.">
        <title>Thousands of microbial genomes shed light on interconnected biogeochemical processes in an aquifer system.</title>
        <authorList>
            <person name="Anantharaman K."/>
            <person name="Brown C.T."/>
            <person name="Hug L.A."/>
            <person name="Sharon I."/>
            <person name="Castelle C.J."/>
            <person name="Probst A.J."/>
            <person name="Thomas B.C."/>
            <person name="Singh A."/>
            <person name="Wilkins M.J."/>
            <person name="Karaoz U."/>
            <person name="Brodie E.L."/>
            <person name="Williams K.H."/>
            <person name="Hubbard S.S."/>
            <person name="Banfield J.F."/>
        </authorList>
    </citation>
    <scope>NUCLEOTIDE SEQUENCE [LARGE SCALE GENOMIC DNA]</scope>
</reference>
<dbReference type="Pfam" id="PF13473">
    <property type="entry name" value="Cupredoxin_1"/>
    <property type="match status" value="1"/>
</dbReference>
<sequence>MVVALVLIGGVFVLTRSSGGVEVVNANNVTIVDGKQIVEIKARGGYQPRKSVAKAGIPTILRFDTNGTFDCSSSVRVPSLGISKTLPQTGVTDIDIGVGKAGTLQGMCGMGMYPFEVVFQS</sequence>
<organism evidence="2 3">
    <name type="scientific">Candidatus Yonathbacteria bacterium RIFCSPLOWO2_01_FULL_47_33b</name>
    <dbReference type="NCBI Taxonomy" id="1802727"/>
    <lineage>
        <taxon>Bacteria</taxon>
        <taxon>Candidatus Yonathiibacteriota</taxon>
    </lineage>
</organism>
<gene>
    <name evidence="2" type="ORF">A2937_00220</name>
</gene>
<dbReference type="EMBL" id="MHUW01000016">
    <property type="protein sequence ID" value="OHA83521.1"/>
    <property type="molecule type" value="Genomic_DNA"/>
</dbReference>
<dbReference type="InterPro" id="IPR028096">
    <property type="entry name" value="EfeO_Cupredoxin"/>
</dbReference>
<accession>A0A1G2SGI0</accession>
<feature type="domain" description="EfeO-type cupredoxin-like" evidence="1">
    <location>
        <begin position="33"/>
        <end position="113"/>
    </location>
</feature>
<dbReference type="Gene3D" id="2.60.40.420">
    <property type="entry name" value="Cupredoxins - blue copper proteins"/>
    <property type="match status" value="1"/>
</dbReference>
<dbReference type="Proteomes" id="UP000177987">
    <property type="component" value="Unassembled WGS sequence"/>
</dbReference>
<dbReference type="STRING" id="1802727.A2937_00220"/>
<evidence type="ECO:0000313" key="3">
    <source>
        <dbReference type="Proteomes" id="UP000177987"/>
    </source>
</evidence>
<proteinExistence type="predicted"/>
<evidence type="ECO:0000313" key="2">
    <source>
        <dbReference type="EMBL" id="OHA83521.1"/>
    </source>
</evidence>
<dbReference type="InterPro" id="IPR008972">
    <property type="entry name" value="Cupredoxin"/>
</dbReference>
<evidence type="ECO:0000259" key="1">
    <source>
        <dbReference type="Pfam" id="PF13473"/>
    </source>
</evidence>
<name>A0A1G2SGI0_9BACT</name>